<feature type="transmembrane region" description="Helical" evidence="1">
    <location>
        <begin position="77"/>
        <end position="100"/>
    </location>
</feature>
<protein>
    <submittedName>
        <fullName evidence="2">Uncharacterized protein</fullName>
    </submittedName>
</protein>
<reference evidence="2 3" key="1">
    <citation type="submission" date="2024-04" db="EMBL/GenBank/DDBJ databases">
        <title>Isolation of an actinomycete strain from pig manure.</title>
        <authorList>
            <person name="Gong T."/>
            <person name="Yu Z."/>
            <person name="An M."/>
            <person name="Wei C."/>
            <person name="Yang W."/>
            <person name="Liu L."/>
        </authorList>
    </citation>
    <scope>NUCLEOTIDE SEQUENCE [LARGE SCALE GENOMIC DNA]</scope>
    <source>
        <strain evidence="2 3">ZF39</strain>
    </source>
</reference>
<accession>A0ABZ3FU87</accession>
<dbReference type="EMBL" id="CP154795">
    <property type="protein sequence ID" value="XAN08275.1"/>
    <property type="molecule type" value="Genomic_DNA"/>
</dbReference>
<feature type="transmembrane region" description="Helical" evidence="1">
    <location>
        <begin position="106"/>
        <end position="125"/>
    </location>
</feature>
<dbReference type="PROSITE" id="PS51318">
    <property type="entry name" value="TAT"/>
    <property type="match status" value="1"/>
</dbReference>
<evidence type="ECO:0000256" key="1">
    <source>
        <dbReference type="SAM" id="Phobius"/>
    </source>
</evidence>
<keyword evidence="1" id="KW-1133">Transmembrane helix</keyword>
<evidence type="ECO:0000313" key="3">
    <source>
        <dbReference type="Proteomes" id="UP001442841"/>
    </source>
</evidence>
<gene>
    <name evidence="2" type="ORF">AADG42_13520</name>
</gene>
<dbReference type="InterPro" id="IPR006311">
    <property type="entry name" value="TAT_signal"/>
</dbReference>
<feature type="transmembrane region" description="Helical" evidence="1">
    <location>
        <begin position="12"/>
        <end position="32"/>
    </location>
</feature>
<evidence type="ECO:0000313" key="2">
    <source>
        <dbReference type="EMBL" id="XAN08275.1"/>
    </source>
</evidence>
<keyword evidence="1" id="KW-0812">Transmembrane</keyword>
<dbReference type="RefSeq" id="WP_425309730.1">
    <property type="nucleotide sequence ID" value="NZ_CP154795.1"/>
</dbReference>
<dbReference type="Proteomes" id="UP001442841">
    <property type="component" value="Chromosome"/>
</dbReference>
<organism evidence="2 3">
    <name type="scientific">Ammonicoccus fulvus</name>
    <dbReference type="NCBI Taxonomy" id="3138240"/>
    <lineage>
        <taxon>Bacteria</taxon>
        <taxon>Bacillati</taxon>
        <taxon>Actinomycetota</taxon>
        <taxon>Actinomycetes</taxon>
        <taxon>Propionibacteriales</taxon>
        <taxon>Propionibacteriaceae</taxon>
        <taxon>Ammonicoccus</taxon>
    </lineage>
</organism>
<keyword evidence="1" id="KW-0472">Membrane</keyword>
<feature type="transmembrane region" description="Helical" evidence="1">
    <location>
        <begin position="44"/>
        <end position="65"/>
    </location>
</feature>
<proteinExistence type="predicted"/>
<sequence>MTTQAKSGRRYLIRFLTAAALYTVLMFASIPLSEAQPEGSILRYVLASTPVIGLVLAAWAMWKYVQEADEFQARKLLDALAISLAGTLLVVFVVGMIQLAGGPQLSWVWVIPVWGLFLGVGAAAANRKYR</sequence>
<name>A0ABZ3FU87_9ACTN</name>
<keyword evidence="3" id="KW-1185">Reference proteome</keyword>